<protein>
    <submittedName>
        <fullName evidence="1">Uncharacterized protein</fullName>
    </submittedName>
</protein>
<evidence type="ECO:0000313" key="1">
    <source>
        <dbReference type="EMBL" id="CDL82020.1"/>
    </source>
</evidence>
<dbReference type="EMBL" id="CBXE010000072">
    <property type="protein sequence ID" value="CDL82020.1"/>
    <property type="molecule type" value="Genomic_DNA"/>
</dbReference>
<evidence type="ECO:0000313" key="2">
    <source>
        <dbReference type="Proteomes" id="UP000019197"/>
    </source>
</evidence>
<comment type="caution">
    <text evidence="1">The sequence shown here is derived from an EMBL/GenBank/DDBJ whole genome shotgun (WGS) entry which is preliminary data.</text>
</comment>
<name>W1IXT3_9GAMM</name>
<reference evidence="1 2" key="1">
    <citation type="submission" date="2013-11" db="EMBL/GenBank/DDBJ databases">
        <title>Draft genome sequence and annotation of the entomopathogenic bacterium, Xenorhabdus cabanillasi strain JM26.</title>
        <authorList>
            <person name="Gualtieri M."/>
            <person name="Ogier J.C."/>
            <person name="Pages S."/>
            <person name="Givaudan A."/>
            <person name="Gaudriault S."/>
        </authorList>
    </citation>
    <scope>NUCLEOTIDE SEQUENCE [LARGE SCALE GENOMIC DNA]</scope>
    <source>
        <strain evidence="1 2">JM26</strain>
    </source>
</reference>
<accession>W1IXT3</accession>
<gene>
    <name evidence="1" type="ORF">XCR1_1630003</name>
</gene>
<dbReference type="Proteomes" id="UP000019197">
    <property type="component" value="Unassembled WGS sequence"/>
</dbReference>
<sequence length="68" mass="7814">MISFTNFILNKLTTRIVRTEKNQPHESLINHLVRPVINMSNNTGMVPWILLTCRPFSATSCEVLMVKN</sequence>
<dbReference type="AlphaFoldDB" id="W1IXT3"/>
<organism evidence="1 2">
    <name type="scientific">Xenorhabdus cabanillasii JM26</name>
    <dbReference type="NCBI Taxonomy" id="1427517"/>
    <lineage>
        <taxon>Bacteria</taxon>
        <taxon>Pseudomonadati</taxon>
        <taxon>Pseudomonadota</taxon>
        <taxon>Gammaproteobacteria</taxon>
        <taxon>Enterobacterales</taxon>
        <taxon>Morganellaceae</taxon>
        <taxon>Xenorhabdus</taxon>
    </lineage>
</organism>
<proteinExistence type="predicted"/>